<dbReference type="InterPro" id="IPR028976">
    <property type="entry name" value="CheC-like_sf"/>
</dbReference>
<dbReference type="InterPro" id="IPR050595">
    <property type="entry name" value="Bact_response_regulator"/>
</dbReference>
<keyword evidence="6" id="KW-1185">Reference proteome</keyword>
<dbReference type="SUPFAM" id="SSF103039">
    <property type="entry name" value="CheC-like"/>
    <property type="match status" value="1"/>
</dbReference>
<dbReference type="PROSITE" id="PS50110">
    <property type="entry name" value="RESPONSE_REGULATORY"/>
    <property type="match status" value="1"/>
</dbReference>
<evidence type="ECO:0000259" key="4">
    <source>
        <dbReference type="PROSITE" id="PS50110"/>
    </source>
</evidence>
<dbReference type="InterPro" id="IPR001789">
    <property type="entry name" value="Sig_transdc_resp-reg_receiver"/>
</dbReference>
<dbReference type="EMBL" id="AP027272">
    <property type="protein sequence ID" value="BDX06966.1"/>
    <property type="molecule type" value="Genomic_DNA"/>
</dbReference>
<keyword evidence="2 3" id="KW-0597">Phosphoprotein</keyword>
<dbReference type="InterPro" id="IPR011006">
    <property type="entry name" value="CheY-like_superfamily"/>
</dbReference>
<dbReference type="SMART" id="SM00448">
    <property type="entry name" value="REC"/>
    <property type="match status" value="1"/>
</dbReference>
<dbReference type="KEGG" id="pmaw:MACH26_24870"/>
<proteinExistence type="predicted"/>
<dbReference type="Proteomes" id="UP001333710">
    <property type="component" value="Chromosome"/>
</dbReference>
<dbReference type="PANTHER" id="PTHR44591:SF24">
    <property type="entry name" value="PROTEIN-GLUTAMATE METHYLESTERASE_PROTEIN-GLUTAMINE GLUTAMINASE 1"/>
    <property type="match status" value="1"/>
</dbReference>
<dbReference type="Gene3D" id="3.40.1550.10">
    <property type="entry name" value="CheC-like"/>
    <property type="match status" value="1"/>
</dbReference>
<dbReference type="SUPFAM" id="SSF52172">
    <property type="entry name" value="CheY-like"/>
    <property type="match status" value="1"/>
</dbReference>
<dbReference type="GO" id="GO:0006935">
    <property type="term" value="P:chemotaxis"/>
    <property type="evidence" value="ECO:0007669"/>
    <property type="project" value="UniProtKB-KW"/>
</dbReference>
<dbReference type="CDD" id="cd17593">
    <property type="entry name" value="REC_CheC-like"/>
    <property type="match status" value="1"/>
</dbReference>
<evidence type="ECO:0000313" key="6">
    <source>
        <dbReference type="Proteomes" id="UP001333710"/>
    </source>
</evidence>
<dbReference type="RefSeq" id="WP_338292958.1">
    <property type="nucleotide sequence ID" value="NZ_AP027272.1"/>
</dbReference>
<reference evidence="5" key="1">
    <citation type="submission" date="2023-01" db="EMBL/GenBank/DDBJ databases">
        <title>Complete genome sequence of Planctobacterium marinum strain Dej080120_11.</title>
        <authorList>
            <person name="Ueki S."/>
            <person name="Maruyama F."/>
        </authorList>
    </citation>
    <scope>NUCLEOTIDE SEQUENCE</scope>
    <source>
        <strain evidence="5">Dej080120_11</strain>
    </source>
</reference>
<sequence>MFSVLICDDSMVARKQAAKCLPDDWEVQIHFAKHGGEAIEAMKEGKGQLLLLDLNMPIMDGYETLEAIIKEDLDTKVVVVSGDIQPEAHERVKALGALDFIEKPVSKPALKKILLANGVLEDVKEEVKSEPTVDALDPDIRDCYQEITNIAMGQAGDHLARILNVFVRLPIPNVNLIEVSELHMMLQDIELKDSVSGICQGFVGPGISGEALFILSDSSFDDVARIMGINGQVDDQVQLELLMDAANILIGTCLNGLASQLDLYFSQGHPVVLGQHRSISELISSNRLRWKRTLAIELSYGLEGYNVHCDLVLLLTEESMKAMNYKLSHLLED</sequence>
<feature type="modified residue" description="4-aspartylphosphate" evidence="3">
    <location>
        <position position="53"/>
    </location>
</feature>
<dbReference type="AlphaFoldDB" id="A0AA48HID6"/>
<dbReference type="GO" id="GO:0000160">
    <property type="term" value="P:phosphorelay signal transduction system"/>
    <property type="evidence" value="ECO:0007669"/>
    <property type="project" value="InterPro"/>
</dbReference>
<protein>
    <submittedName>
        <fullName evidence="5">Response regulator</fullName>
    </submittedName>
</protein>
<evidence type="ECO:0000313" key="5">
    <source>
        <dbReference type="EMBL" id="BDX06966.1"/>
    </source>
</evidence>
<gene>
    <name evidence="5" type="primary">cheC_2</name>
    <name evidence="5" type="ORF">MACH26_24870</name>
</gene>
<keyword evidence="1" id="KW-0145">Chemotaxis</keyword>
<organism evidence="5 6">
    <name type="scientific">Planctobacterium marinum</name>
    <dbReference type="NCBI Taxonomy" id="1631968"/>
    <lineage>
        <taxon>Bacteria</taxon>
        <taxon>Pseudomonadati</taxon>
        <taxon>Pseudomonadota</taxon>
        <taxon>Gammaproteobacteria</taxon>
        <taxon>Alteromonadales</taxon>
        <taxon>Alteromonadaceae</taxon>
        <taxon>Planctobacterium</taxon>
    </lineage>
</organism>
<dbReference type="Pfam" id="PF00072">
    <property type="entry name" value="Response_reg"/>
    <property type="match status" value="1"/>
</dbReference>
<feature type="domain" description="Response regulatory" evidence="4">
    <location>
        <begin position="3"/>
        <end position="118"/>
    </location>
</feature>
<dbReference type="CDD" id="cd17910">
    <property type="entry name" value="CheC_ClassII"/>
    <property type="match status" value="1"/>
</dbReference>
<evidence type="ECO:0000256" key="3">
    <source>
        <dbReference type="PROSITE-ProRule" id="PRU00169"/>
    </source>
</evidence>
<dbReference type="PANTHER" id="PTHR44591">
    <property type="entry name" value="STRESS RESPONSE REGULATOR PROTEIN 1"/>
    <property type="match status" value="1"/>
</dbReference>
<evidence type="ECO:0000256" key="1">
    <source>
        <dbReference type="ARBA" id="ARBA00022500"/>
    </source>
</evidence>
<name>A0AA48HID6_9ALTE</name>
<accession>A0AA48HID6</accession>
<evidence type="ECO:0000256" key="2">
    <source>
        <dbReference type="ARBA" id="ARBA00022553"/>
    </source>
</evidence>
<dbReference type="Gene3D" id="3.40.50.2300">
    <property type="match status" value="1"/>
</dbReference>